<evidence type="ECO:0000313" key="3">
    <source>
        <dbReference type="EMBL" id="GAK50371.1"/>
    </source>
</evidence>
<dbReference type="STRING" id="1499966.U14_01601"/>
<sequence length="658" mass="70488">MLKTWLKMLGSVVTLGLLMAVPLFAETVEPGKDGKVAADTEFRPKPHGFKFENWGGGENPQGDLTADDARCLFGDQVCARIKDGKCEPTPAAKTWVKAMNKSMTGGHCEGMAALSAAFFAGAENAQDYGAKTAFDLETSNAPVMRAISTYFVTQGIEPVASKTAATRDLTLKEIVDTLTNAMKTPDEIYTLGIYGADGGHAITPYAVEDLGKGNYRIYVYDNNYPGAGNYVEVDLNADTWSYAGAALNPSEKASPWTGNSGSMDLTRLDWRYEPLICPFCDNPKPVNQLQGCLAGKAPQTTPQKPTQTPESQTPIVEDAILVYTDADCDGLLITDKKTSKQLRSVHNKIESQIPGAFLMALRGTPGCFAKLPASGNYEFSLIGQPEQPKKPVDITFTRPGMVYDVSDITLSEANQNTFQISEETFVYTPAEGSKPTVTVALDNDEGKDEMYVITDLTLRDGHSFTVGENKDGQFMLSSDDPDQEPFDMEIITSDEEGDTEHDYEDVALPEDGEATFDLDDEGNPTMDIDDAEDDGSDNADEEVTDDDTEDDGSDKADEEVTDDDTEDDGSDNADEEVTDDDAEDDGSDNADEEVTDDDAEDDGSDDAADDASDDSSDGSGSDDDGDDSSDDSSDDSGDSGADDSSSDDGGDDGGNDGE</sequence>
<keyword evidence="4" id="KW-1185">Reference proteome</keyword>
<dbReference type="HOGENOM" id="CLU_416594_0_0_0"/>
<evidence type="ECO:0000313" key="4">
    <source>
        <dbReference type="Proteomes" id="UP000030700"/>
    </source>
</evidence>
<dbReference type="Proteomes" id="UP000030700">
    <property type="component" value="Unassembled WGS sequence"/>
</dbReference>
<evidence type="ECO:0000256" key="2">
    <source>
        <dbReference type="SAM" id="SignalP"/>
    </source>
</evidence>
<dbReference type="EMBL" id="DF820456">
    <property type="protein sequence ID" value="GAK50371.1"/>
    <property type="molecule type" value="Genomic_DNA"/>
</dbReference>
<name>A0A0S6VY72_9BACT</name>
<gene>
    <name evidence="3" type="ORF">U14_01601</name>
</gene>
<evidence type="ECO:0000256" key="1">
    <source>
        <dbReference type="SAM" id="MobiDB-lite"/>
    </source>
</evidence>
<organism evidence="3">
    <name type="scientific">Candidatus Moduliflexus flocculans</name>
    <dbReference type="NCBI Taxonomy" id="1499966"/>
    <lineage>
        <taxon>Bacteria</taxon>
        <taxon>Candidatus Moduliflexota</taxon>
        <taxon>Candidatus Moduliflexia</taxon>
        <taxon>Candidatus Moduliflexales</taxon>
        <taxon>Candidatus Moduliflexaceae</taxon>
    </lineage>
</organism>
<dbReference type="AlphaFoldDB" id="A0A0S6VY72"/>
<proteinExistence type="predicted"/>
<feature type="chain" id="PRO_5006631535" evidence="2">
    <location>
        <begin position="26"/>
        <end position="658"/>
    </location>
</feature>
<reference evidence="3" key="1">
    <citation type="journal article" date="2015" name="PeerJ">
        <title>First genomic representation of candidate bacterial phylum KSB3 points to enhanced environmental sensing as a trigger of wastewater bulking.</title>
        <authorList>
            <person name="Sekiguchi Y."/>
            <person name="Ohashi A."/>
            <person name="Parks D.H."/>
            <person name="Yamauchi T."/>
            <person name="Tyson G.W."/>
            <person name="Hugenholtz P."/>
        </authorList>
    </citation>
    <scope>NUCLEOTIDE SEQUENCE [LARGE SCALE GENOMIC DNA]</scope>
</reference>
<feature type="signal peptide" evidence="2">
    <location>
        <begin position="1"/>
        <end position="25"/>
    </location>
</feature>
<accession>A0A0S6VY72</accession>
<feature type="region of interest" description="Disordered" evidence="1">
    <location>
        <begin position="509"/>
        <end position="658"/>
    </location>
</feature>
<protein>
    <submittedName>
        <fullName evidence="3">Uncharacterized protein</fullName>
    </submittedName>
</protein>
<keyword evidence="2" id="KW-0732">Signal</keyword>